<reference evidence="3" key="1">
    <citation type="journal article" date="2019" name="Nat. Commun.">
        <title>The genome of broomcorn millet.</title>
        <authorList>
            <person name="Zou C."/>
            <person name="Miki D."/>
            <person name="Li D."/>
            <person name="Tang Q."/>
            <person name="Xiao L."/>
            <person name="Rajput S."/>
            <person name="Deng P."/>
            <person name="Jia W."/>
            <person name="Huang R."/>
            <person name="Zhang M."/>
            <person name="Sun Y."/>
            <person name="Hu J."/>
            <person name="Fu X."/>
            <person name="Schnable P.S."/>
            <person name="Li F."/>
            <person name="Zhang H."/>
            <person name="Feng B."/>
            <person name="Zhu X."/>
            <person name="Liu R."/>
            <person name="Schnable J.C."/>
            <person name="Zhu J.-K."/>
            <person name="Zhang H."/>
        </authorList>
    </citation>
    <scope>NUCLEOTIDE SEQUENCE [LARGE SCALE GENOMIC DNA]</scope>
</reference>
<proteinExistence type="predicted"/>
<comment type="caution">
    <text evidence="2">The sequence shown here is derived from an EMBL/GenBank/DDBJ whole genome shotgun (WGS) entry which is preliminary data.</text>
</comment>
<accession>A0A3L6PSH0</accession>
<evidence type="ECO:0000256" key="1">
    <source>
        <dbReference type="SAM" id="MobiDB-lite"/>
    </source>
</evidence>
<feature type="region of interest" description="Disordered" evidence="1">
    <location>
        <begin position="16"/>
        <end position="243"/>
    </location>
</feature>
<feature type="compositionally biased region" description="Basic and acidic residues" evidence="1">
    <location>
        <begin position="203"/>
        <end position="213"/>
    </location>
</feature>
<dbReference type="Proteomes" id="UP000275267">
    <property type="component" value="Unassembled WGS sequence"/>
</dbReference>
<gene>
    <name evidence="2" type="ORF">C2845_PM16G00350</name>
</gene>
<dbReference type="AlphaFoldDB" id="A0A3L6PSH0"/>
<name>A0A3L6PSH0_PANMI</name>
<dbReference type="EMBL" id="PQIB02000015">
    <property type="protein sequence ID" value="RLM64668.1"/>
    <property type="molecule type" value="Genomic_DNA"/>
</dbReference>
<organism evidence="2 3">
    <name type="scientific">Panicum miliaceum</name>
    <name type="common">Proso millet</name>
    <name type="synonym">Broomcorn millet</name>
    <dbReference type="NCBI Taxonomy" id="4540"/>
    <lineage>
        <taxon>Eukaryota</taxon>
        <taxon>Viridiplantae</taxon>
        <taxon>Streptophyta</taxon>
        <taxon>Embryophyta</taxon>
        <taxon>Tracheophyta</taxon>
        <taxon>Spermatophyta</taxon>
        <taxon>Magnoliopsida</taxon>
        <taxon>Liliopsida</taxon>
        <taxon>Poales</taxon>
        <taxon>Poaceae</taxon>
        <taxon>PACMAD clade</taxon>
        <taxon>Panicoideae</taxon>
        <taxon>Panicodae</taxon>
        <taxon>Paniceae</taxon>
        <taxon>Panicinae</taxon>
        <taxon>Panicum</taxon>
        <taxon>Panicum sect. Panicum</taxon>
    </lineage>
</organism>
<protein>
    <submittedName>
        <fullName evidence="2">Uncharacterized protein</fullName>
    </submittedName>
</protein>
<sequence>MAMEVTIQADAARSMVPEEKLPATTTHIIDQPPGIEPPWGGSGNQQPRPRPRPVVGWLAAGGKANSPPGEMHAGNSGGWRGRTPTGRPPPPAAAGAGEDGAPSGGRHATTQRCRRPPPSAAGRDTPTTVITTEKRRAGPTAVGREPWQGRAGPSDSHRGRGGTTRSGLGEPGSSEGDAGSSPRRSAAAHGGAAPTTMVFETGEIGRAEGERRQTKPALAQPPAAAIARPIADGGGGNRRWSRVGDRWQRGIALRAAREGDARARDVMLPPGREHRPCELAFRDLKAYPRMHLLMNLISEKKEGSRKGQN</sequence>
<keyword evidence="3" id="KW-1185">Reference proteome</keyword>
<evidence type="ECO:0000313" key="2">
    <source>
        <dbReference type="EMBL" id="RLM64668.1"/>
    </source>
</evidence>
<feature type="compositionally biased region" description="Low complexity" evidence="1">
    <location>
        <begin position="216"/>
        <end position="231"/>
    </location>
</feature>
<evidence type="ECO:0000313" key="3">
    <source>
        <dbReference type="Proteomes" id="UP000275267"/>
    </source>
</evidence>
<feature type="compositionally biased region" description="Low complexity" evidence="1">
    <location>
        <begin position="93"/>
        <end position="106"/>
    </location>
</feature>